<dbReference type="Proteomes" id="UP001231362">
    <property type="component" value="Unassembled WGS sequence"/>
</dbReference>
<evidence type="ECO:0000313" key="1">
    <source>
        <dbReference type="EMBL" id="MDQ0154676.1"/>
    </source>
</evidence>
<evidence type="ECO:0000313" key="2">
    <source>
        <dbReference type="Proteomes" id="UP001231362"/>
    </source>
</evidence>
<reference evidence="1 2" key="1">
    <citation type="submission" date="2023-07" db="EMBL/GenBank/DDBJ databases">
        <title>Genomic Encyclopedia of Type Strains, Phase IV (KMG-IV): sequencing the most valuable type-strain genomes for metagenomic binning, comparative biology and taxonomic classification.</title>
        <authorList>
            <person name="Goeker M."/>
        </authorList>
    </citation>
    <scope>NUCLEOTIDE SEQUENCE [LARGE SCALE GENOMIC DNA]</scope>
    <source>
        <strain evidence="1 2">DSM 23948</strain>
    </source>
</reference>
<keyword evidence="2" id="KW-1185">Reference proteome</keyword>
<gene>
    <name evidence="1" type="ORF">J2S07_000980</name>
</gene>
<organism evidence="1 2">
    <name type="scientific">Anoxybacillus andreesenii</name>
    <dbReference type="NCBI Taxonomy" id="1325932"/>
    <lineage>
        <taxon>Bacteria</taxon>
        <taxon>Bacillati</taxon>
        <taxon>Bacillota</taxon>
        <taxon>Bacilli</taxon>
        <taxon>Bacillales</taxon>
        <taxon>Anoxybacillaceae</taxon>
        <taxon>Anoxybacillus</taxon>
    </lineage>
</organism>
<comment type="caution">
    <text evidence="1">The sequence shown here is derived from an EMBL/GenBank/DDBJ whole genome shotgun (WGS) entry which is preliminary data.</text>
</comment>
<accession>A0ABT9V149</accession>
<dbReference type="EMBL" id="JAUSTU010000003">
    <property type="protein sequence ID" value="MDQ0154676.1"/>
    <property type="molecule type" value="Genomic_DNA"/>
</dbReference>
<protein>
    <submittedName>
        <fullName evidence="1">Uncharacterized protein</fullName>
    </submittedName>
</protein>
<name>A0ABT9V149_9BACL</name>
<sequence>MGNVKERSFIVFDSLILGCIFTRDGRIILVIRLKSVT</sequence>
<proteinExistence type="predicted"/>